<feature type="domain" description="Response regulatory" evidence="4">
    <location>
        <begin position="24"/>
        <end position="138"/>
    </location>
</feature>
<evidence type="ECO:0000259" key="5">
    <source>
        <dbReference type="PROSITE" id="PS51833"/>
    </source>
</evidence>
<dbReference type="SMART" id="SM00448">
    <property type="entry name" value="REC"/>
    <property type="match status" value="1"/>
</dbReference>
<proteinExistence type="predicted"/>
<dbReference type="PROSITE" id="PS51833">
    <property type="entry name" value="HDOD"/>
    <property type="match status" value="1"/>
</dbReference>
<dbReference type="SUPFAM" id="SSF109604">
    <property type="entry name" value="HD-domain/PDEase-like"/>
    <property type="match status" value="1"/>
</dbReference>
<dbReference type="AlphaFoldDB" id="A0A517NIJ5"/>
<dbReference type="KEGG" id="rlc:K227x_53830"/>
<dbReference type="PANTHER" id="PTHR44591">
    <property type="entry name" value="STRESS RESPONSE REGULATOR PROTEIN 1"/>
    <property type="match status" value="1"/>
</dbReference>
<evidence type="ECO:0000313" key="6">
    <source>
        <dbReference type="EMBL" id="QDT06959.1"/>
    </source>
</evidence>
<feature type="domain" description="HDOD" evidence="5">
    <location>
        <begin position="202"/>
        <end position="399"/>
    </location>
</feature>
<dbReference type="InterPro" id="IPR050595">
    <property type="entry name" value="Bact_response_regulator"/>
</dbReference>
<dbReference type="Pfam" id="PF00072">
    <property type="entry name" value="Response_reg"/>
    <property type="match status" value="1"/>
</dbReference>
<dbReference type="Proteomes" id="UP000318538">
    <property type="component" value="Chromosome"/>
</dbReference>
<evidence type="ECO:0000259" key="4">
    <source>
        <dbReference type="PROSITE" id="PS50110"/>
    </source>
</evidence>
<dbReference type="EMBL" id="CP036525">
    <property type="protein sequence ID" value="QDT06959.1"/>
    <property type="molecule type" value="Genomic_DNA"/>
</dbReference>
<name>A0A517NIJ5_9BACT</name>
<dbReference type="SUPFAM" id="SSF52172">
    <property type="entry name" value="CheY-like"/>
    <property type="match status" value="1"/>
</dbReference>
<dbReference type="PANTHER" id="PTHR44591:SF3">
    <property type="entry name" value="RESPONSE REGULATORY DOMAIN-CONTAINING PROTEIN"/>
    <property type="match status" value="1"/>
</dbReference>
<keyword evidence="7" id="KW-1185">Reference proteome</keyword>
<sequence length="585" mass="62536">MLYNGTQSFVAFDTTKTMNTTNTLALVVDDEPLVRNLTVRALTREGFECDQAQDGHEGARMVAKNDYTVVVTDLKMPNQNGHAFAVELMSSPHPPAVVILTGVTEPRLAKDLLSRGIEDIVYKPIDYAVFGMKVRAIADRALAKSASSNSATGAEADEMAENSISQANPGPLVAESGRGPTSHDATITLGSVAERIKSGDGIIAIGEATLQVYRMTDSDELDANALSNSIATSAVLSDEIIKLAQSPFYNPAGAKVPDLSRAVVQIGRKRVGHLALAATAQAALSIGDPSPLNVRLIWAKGVAAGLAVEMMVEQGGHEAIADGLALCATMQNAAPVALARLFPGRYQSMVNKWSDTGVSFEAAERTCLGDDLQAIHRLALGASGMSQREIDVIVHLRDDEDSLSKLPEELQNRVKLVKLAGQIAEAVIGVWDNWDEIAMPEPGVADVLQLWSVDTIIERTTANLKGINLTFVENSKSSADDPDPRELTYCDSASDSFDFLESVVSSIIPNVERGFNPTAAKGNVLVNCIGACNEDIFAMVETAEEADLCVAISRQDEDFYQSLPRVVSFPSSYGVVQSKLRSAVQ</sequence>
<reference evidence="6 7" key="1">
    <citation type="submission" date="2019-02" db="EMBL/GenBank/DDBJ databases">
        <title>Deep-cultivation of Planctomycetes and their phenomic and genomic characterization uncovers novel biology.</title>
        <authorList>
            <person name="Wiegand S."/>
            <person name="Jogler M."/>
            <person name="Boedeker C."/>
            <person name="Pinto D."/>
            <person name="Vollmers J."/>
            <person name="Rivas-Marin E."/>
            <person name="Kohn T."/>
            <person name="Peeters S.H."/>
            <person name="Heuer A."/>
            <person name="Rast P."/>
            <person name="Oberbeckmann S."/>
            <person name="Bunk B."/>
            <person name="Jeske O."/>
            <person name="Meyerdierks A."/>
            <person name="Storesund J.E."/>
            <person name="Kallscheuer N."/>
            <person name="Luecker S."/>
            <person name="Lage O.M."/>
            <person name="Pohl T."/>
            <person name="Merkel B.J."/>
            <person name="Hornburger P."/>
            <person name="Mueller R.-W."/>
            <person name="Bruemmer F."/>
            <person name="Labrenz M."/>
            <person name="Spormann A.M."/>
            <person name="Op den Camp H."/>
            <person name="Overmann J."/>
            <person name="Amann R."/>
            <person name="Jetten M.S.M."/>
            <person name="Mascher T."/>
            <person name="Medema M.H."/>
            <person name="Devos D.P."/>
            <person name="Kaster A.-K."/>
            <person name="Ovreas L."/>
            <person name="Rohde M."/>
            <person name="Galperin M.Y."/>
            <person name="Jogler C."/>
        </authorList>
    </citation>
    <scope>NUCLEOTIDE SEQUENCE [LARGE SCALE GENOMIC DNA]</scope>
    <source>
        <strain evidence="6 7">K22_7</strain>
    </source>
</reference>
<dbReference type="GO" id="GO:0000160">
    <property type="term" value="P:phosphorelay signal transduction system"/>
    <property type="evidence" value="ECO:0007669"/>
    <property type="project" value="InterPro"/>
</dbReference>
<dbReference type="Gene3D" id="3.40.50.2300">
    <property type="match status" value="1"/>
</dbReference>
<dbReference type="InterPro" id="IPR011006">
    <property type="entry name" value="CheY-like_superfamily"/>
</dbReference>
<protein>
    <submittedName>
        <fullName evidence="6">Transcriptional regulatory protein SrrA</fullName>
    </submittedName>
</protein>
<evidence type="ECO:0000256" key="3">
    <source>
        <dbReference type="SAM" id="MobiDB-lite"/>
    </source>
</evidence>
<feature type="modified residue" description="4-aspartylphosphate" evidence="2">
    <location>
        <position position="73"/>
    </location>
</feature>
<dbReference type="Pfam" id="PF08668">
    <property type="entry name" value="HDOD"/>
    <property type="match status" value="1"/>
</dbReference>
<dbReference type="InterPro" id="IPR001789">
    <property type="entry name" value="Sig_transdc_resp-reg_receiver"/>
</dbReference>
<evidence type="ECO:0000256" key="1">
    <source>
        <dbReference type="ARBA" id="ARBA00022553"/>
    </source>
</evidence>
<dbReference type="PROSITE" id="PS50110">
    <property type="entry name" value="RESPONSE_REGULATORY"/>
    <property type="match status" value="1"/>
</dbReference>
<evidence type="ECO:0000313" key="7">
    <source>
        <dbReference type="Proteomes" id="UP000318538"/>
    </source>
</evidence>
<gene>
    <name evidence="6" type="primary">srrA</name>
    <name evidence="6" type="ORF">K227x_53830</name>
</gene>
<keyword evidence="1 2" id="KW-0597">Phosphoprotein</keyword>
<evidence type="ECO:0000256" key="2">
    <source>
        <dbReference type="PROSITE-ProRule" id="PRU00169"/>
    </source>
</evidence>
<dbReference type="InterPro" id="IPR013976">
    <property type="entry name" value="HDOD"/>
</dbReference>
<dbReference type="CDD" id="cd00156">
    <property type="entry name" value="REC"/>
    <property type="match status" value="1"/>
</dbReference>
<dbReference type="Gene3D" id="1.10.3210.10">
    <property type="entry name" value="Hypothetical protein af1432"/>
    <property type="match status" value="1"/>
</dbReference>
<feature type="region of interest" description="Disordered" evidence="3">
    <location>
        <begin position="148"/>
        <end position="185"/>
    </location>
</feature>
<organism evidence="6 7">
    <name type="scientific">Rubripirellula lacrimiformis</name>
    <dbReference type="NCBI Taxonomy" id="1930273"/>
    <lineage>
        <taxon>Bacteria</taxon>
        <taxon>Pseudomonadati</taxon>
        <taxon>Planctomycetota</taxon>
        <taxon>Planctomycetia</taxon>
        <taxon>Pirellulales</taxon>
        <taxon>Pirellulaceae</taxon>
        <taxon>Rubripirellula</taxon>
    </lineage>
</organism>
<accession>A0A517NIJ5</accession>